<keyword evidence="8" id="KW-0511">Multifunctional enzyme</keyword>
<dbReference type="InterPro" id="IPR042195">
    <property type="entry name" value="ArgJ_beta_C"/>
</dbReference>
<dbReference type="Gene3D" id="3.10.20.340">
    <property type="entry name" value="ArgJ beta chain, C-terminal domain"/>
    <property type="match status" value="1"/>
</dbReference>
<comment type="similarity">
    <text evidence="2 8">Belongs to the ArgJ family.</text>
</comment>
<dbReference type="EC" id="2.3.1.1" evidence="8"/>
<reference evidence="9 10" key="1">
    <citation type="submission" date="2019-02" db="EMBL/GenBank/DDBJ databases">
        <title>Deep-cultivation of Planctomycetes and their phenomic and genomic characterization uncovers novel biology.</title>
        <authorList>
            <person name="Wiegand S."/>
            <person name="Jogler M."/>
            <person name="Boedeker C."/>
            <person name="Pinto D."/>
            <person name="Vollmers J."/>
            <person name="Rivas-Marin E."/>
            <person name="Kohn T."/>
            <person name="Peeters S.H."/>
            <person name="Heuer A."/>
            <person name="Rast P."/>
            <person name="Oberbeckmann S."/>
            <person name="Bunk B."/>
            <person name="Jeske O."/>
            <person name="Meyerdierks A."/>
            <person name="Storesund J.E."/>
            <person name="Kallscheuer N."/>
            <person name="Luecker S."/>
            <person name="Lage O.M."/>
            <person name="Pohl T."/>
            <person name="Merkel B.J."/>
            <person name="Hornburger P."/>
            <person name="Mueller R.-W."/>
            <person name="Bruemmer F."/>
            <person name="Labrenz M."/>
            <person name="Spormann A.M."/>
            <person name="Op den Camp H."/>
            <person name="Overmann J."/>
            <person name="Amann R."/>
            <person name="Jetten M.S.M."/>
            <person name="Mascher T."/>
            <person name="Medema M.H."/>
            <person name="Devos D.P."/>
            <person name="Kaster A.-K."/>
            <person name="Ovreas L."/>
            <person name="Rohde M."/>
            <person name="Galperin M.Y."/>
            <person name="Jogler C."/>
        </authorList>
    </citation>
    <scope>NUCLEOTIDE SEQUENCE [LARGE SCALE GENOMIC DNA]</scope>
    <source>
        <strain evidence="9 10">Pla133</strain>
    </source>
</reference>
<dbReference type="UniPathway" id="UPA00068">
    <property type="reaction ID" value="UER00106"/>
</dbReference>
<dbReference type="Pfam" id="PF01960">
    <property type="entry name" value="ArgJ"/>
    <property type="match status" value="1"/>
</dbReference>
<dbReference type="EC" id="2.3.1.35" evidence="8"/>
<proteinExistence type="inferred from homology"/>
<comment type="catalytic activity">
    <reaction evidence="8">
        <text>L-glutamate + acetyl-CoA = N-acetyl-L-glutamate + CoA + H(+)</text>
        <dbReference type="Rhea" id="RHEA:24292"/>
        <dbReference type="ChEBI" id="CHEBI:15378"/>
        <dbReference type="ChEBI" id="CHEBI:29985"/>
        <dbReference type="ChEBI" id="CHEBI:44337"/>
        <dbReference type="ChEBI" id="CHEBI:57287"/>
        <dbReference type="ChEBI" id="CHEBI:57288"/>
        <dbReference type="EC" id="2.3.1.1"/>
    </reaction>
</comment>
<feature type="chain" id="PRO_5023276319" description="Arginine biosynthesis bifunctional protein ArgJ alpha chain" evidence="8">
    <location>
        <begin position="1"/>
        <end position="185"/>
    </location>
</feature>
<keyword evidence="8" id="KW-0055">Arginine biosynthesis</keyword>
<gene>
    <name evidence="8 9" type="primary">argJ</name>
    <name evidence="9" type="ORF">Pla133_41700</name>
</gene>
<dbReference type="GO" id="GO:0004358">
    <property type="term" value="F:L-glutamate N-acetyltransferase activity, acting on acetyl-L-ornithine as donor"/>
    <property type="evidence" value="ECO:0007669"/>
    <property type="project" value="UniProtKB-UniRule"/>
</dbReference>
<evidence type="ECO:0000256" key="7">
    <source>
        <dbReference type="ARBA" id="ARBA00023315"/>
    </source>
</evidence>
<feature type="binding site" evidence="8">
    <location>
        <position position="186"/>
    </location>
    <ligand>
        <name>substrate</name>
    </ligand>
</feature>
<feature type="binding site" evidence="8">
    <location>
        <position position="388"/>
    </location>
    <ligand>
        <name>substrate</name>
    </ligand>
</feature>
<organism evidence="9 10">
    <name type="scientific">Engelhardtia mirabilis</name>
    <dbReference type="NCBI Taxonomy" id="2528011"/>
    <lineage>
        <taxon>Bacteria</taxon>
        <taxon>Pseudomonadati</taxon>
        <taxon>Planctomycetota</taxon>
        <taxon>Planctomycetia</taxon>
        <taxon>Planctomycetia incertae sedis</taxon>
        <taxon>Engelhardtia</taxon>
    </lineage>
</organism>
<feature type="active site" description="Nucleophile" evidence="8">
    <location>
        <position position="186"/>
    </location>
</feature>
<evidence type="ECO:0000256" key="2">
    <source>
        <dbReference type="ARBA" id="ARBA00006774"/>
    </source>
</evidence>
<dbReference type="NCBIfam" id="TIGR00120">
    <property type="entry name" value="ArgJ"/>
    <property type="match status" value="1"/>
</dbReference>
<accession>A0A518BQ01</accession>
<dbReference type="InterPro" id="IPR016117">
    <property type="entry name" value="ArgJ-like_dom_sf"/>
</dbReference>
<dbReference type="NCBIfam" id="NF003802">
    <property type="entry name" value="PRK05388.1"/>
    <property type="match status" value="1"/>
</dbReference>
<sequence length="393" mass="41654">MPMPNEDDLPSGLRAAAVQCGIRARKNCLDLGLLVTDEARPAAAIYTKSLLLGAHVSVCRDHLSRSGGLVRAVLVNSGNANCSTGTAGIEDNRRVCAALAELIGCPPEQVLFLSTGVIGERLPVDRVMDALPLLTSADAQHGGHAFAQSILTTDLVPKIVRRELPGGSQVVGIAKGSGMIHPNMATMFGFLLTDAPLGNEPLKLLRQVNDRSFQRLTVDGDTSPNDTVLLWSTAADQGAPRDPQLAVVLEDVAERLARKIAVDGEGATRLVTVRVMGAPDEEAAVVVGRTIATSPLTKTAVHGRDPNWGRILAAAARSGVAFDPAQARVTIGRAEVYAKGRPQPENEGEAHRHMLEDKEILLAIDLAAGPAEADVWTCDLSADYVRINADYRT</sequence>
<comment type="subcellular location">
    <subcellularLocation>
        <location evidence="1 8">Cytoplasm</location>
    </subcellularLocation>
</comment>
<evidence type="ECO:0000256" key="5">
    <source>
        <dbReference type="ARBA" id="ARBA00022679"/>
    </source>
</evidence>
<keyword evidence="6 8" id="KW-0068">Autocatalytic cleavage</keyword>
<feature type="chain" id="PRO_5023276318" description="Arginine biosynthesis bifunctional protein ArgJ beta chain" evidence="8">
    <location>
        <begin position="186"/>
        <end position="393"/>
    </location>
</feature>
<keyword evidence="8" id="KW-0028">Amino-acid biosynthesis</keyword>
<feature type="binding site" evidence="8">
    <location>
        <position position="152"/>
    </location>
    <ligand>
        <name>substrate</name>
    </ligand>
</feature>
<dbReference type="GO" id="GO:0005737">
    <property type="term" value="C:cytoplasm"/>
    <property type="evidence" value="ECO:0007669"/>
    <property type="project" value="UniProtKB-SubCell"/>
</dbReference>
<feature type="binding site" evidence="8">
    <location>
        <position position="393"/>
    </location>
    <ligand>
        <name>substrate</name>
    </ligand>
</feature>
<dbReference type="PANTHER" id="PTHR23100:SF0">
    <property type="entry name" value="ARGININE BIOSYNTHESIS BIFUNCTIONAL PROTEIN ARGJ, MITOCHONDRIAL"/>
    <property type="match status" value="1"/>
</dbReference>
<protein>
    <recommendedName>
        <fullName evidence="8">Arginine biosynthesis bifunctional protein ArgJ</fullName>
    </recommendedName>
    <domain>
        <recommendedName>
            <fullName evidence="8">Glutamate N-acetyltransferase</fullName>
            <ecNumber evidence="8">2.3.1.35</ecNumber>
        </recommendedName>
        <alternativeName>
            <fullName evidence="8">Ornithine acetyltransferase</fullName>
            <shortName evidence="8">OATase</shortName>
        </alternativeName>
        <alternativeName>
            <fullName evidence="8">Ornithine transacetylase</fullName>
        </alternativeName>
    </domain>
    <domain>
        <recommendedName>
            <fullName evidence="8">Amino-acid acetyltransferase</fullName>
            <ecNumber evidence="8">2.3.1.1</ecNumber>
        </recommendedName>
        <alternativeName>
            <fullName evidence="8">N-acetylglutamate synthase</fullName>
            <shortName evidence="8">AGSase</shortName>
        </alternativeName>
    </domain>
    <component>
        <recommendedName>
            <fullName evidence="8">Arginine biosynthesis bifunctional protein ArgJ alpha chain</fullName>
        </recommendedName>
    </component>
    <component>
        <recommendedName>
            <fullName evidence="8">Arginine biosynthesis bifunctional protein ArgJ beta chain</fullName>
        </recommendedName>
    </component>
</protein>
<dbReference type="CDD" id="cd02152">
    <property type="entry name" value="OAT"/>
    <property type="match status" value="1"/>
</dbReference>
<keyword evidence="4 8" id="KW-0963">Cytoplasm</keyword>
<comment type="catalytic activity">
    <reaction evidence="8">
        <text>N(2)-acetyl-L-ornithine + L-glutamate = N-acetyl-L-glutamate + L-ornithine</text>
        <dbReference type="Rhea" id="RHEA:15349"/>
        <dbReference type="ChEBI" id="CHEBI:29985"/>
        <dbReference type="ChEBI" id="CHEBI:44337"/>
        <dbReference type="ChEBI" id="CHEBI:46911"/>
        <dbReference type="ChEBI" id="CHEBI:57805"/>
        <dbReference type="EC" id="2.3.1.35"/>
    </reaction>
</comment>
<evidence type="ECO:0000256" key="8">
    <source>
        <dbReference type="HAMAP-Rule" id="MF_01106"/>
    </source>
</evidence>
<evidence type="ECO:0000313" key="10">
    <source>
        <dbReference type="Proteomes" id="UP000316921"/>
    </source>
</evidence>
<feature type="binding site" evidence="8">
    <location>
        <position position="265"/>
    </location>
    <ligand>
        <name>substrate</name>
    </ligand>
</feature>
<comment type="subunit">
    <text evidence="3 8">Heterotetramer of two alpha and two beta chains.</text>
</comment>
<dbReference type="Gene3D" id="3.60.70.12">
    <property type="entry name" value="L-amino peptidase D-ALA esterase/amidase"/>
    <property type="match status" value="1"/>
</dbReference>
<comment type="pathway">
    <text evidence="8">Amino-acid biosynthesis; L-arginine biosynthesis; N(2)-acetyl-L-ornithine from L-glutamate: step 1/4.</text>
</comment>
<evidence type="ECO:0000256" key="1">
    <source>
        <dbReference type="ARBA" id="ARBA00004496"/>
    </source>
</evidence>
<feature type="binding site" evidence="8">
    <location>
        <position position="175"/>
    </location>
    <ligand>
        <name>substrate</name>
    </ligand>
</feature>
<evidence type="ECO:0000313" key="9">
    <source>
        <dbReference type="EMBL" id="QDU69054.1"/>
    </source>
</evidence>
<dbReference type="RefSeq" id="WP_145068602.1">
    <property type="nucleotide sequence ID" value="NZ_CP036287.1"/>
</dbReference>
<dbReference type="PANTHER" id="PTHR23100">
    <property type="entry name" value="ARGININE BIOSYNTHESIS BIFUNCTIONAL PROTEIN ARGJ"/>
    <property type="match status" value="1"/>
</dbReference>
<dbReference type="InterPro" id="IPR002813">
    <property type="entry name" value="Arg_biosynth_ArgJ"/>
</dbReference>
<evidence type="ECO:0000256" key="6">
    <source>
        <dbReference type="ARBA" id="ARBA00022813"/>
    </source>
</evidence>
<comment type="pathway">
    <text evidence="8">Amino-acid biosynthesis; L-arginine biosynthesis; L-ornithine and N-acetyl-L-glutamate from L-glutamate and N(2)-acetyl-L-ornithine (cyclic): step 1/1.</text>
</comment>
<dbReference type="GO" id="GO:0004042">
    <property type="term" value="F:L-glutamate N-acetyltransferase activity"/>
    <property type="evidence" value="ECO:0007669"/>
    <property type="project" value="UniProtKB-UniRule"/>
</dbReference>
<keyword evidence="10" id="KW-1185">Reference proteome</keyword>
<name>A0A518BQ01_9BACT</name>
<feature type="site" description="Involved in the stabilization of negative charge on the oxyanion by the formation of the oxyanion hole" evidence="8">
    <location>
        <position position="115"/>
    </location>
</feature>
<keyword evidence="5 8" id="KW-0808">Transferase</keyword>
<dbReference type="Proteomes" id="UP000316921">
    <property type="component" value="Chromosome"/>
</dbReference>
<feature type="site" description="Cleavage; by autolysis" evidence="8">
    <location>
        <begin position="185"/>
        <end position="186"/>
    </location>
</feature>
<dbReference type="FunFam" id="3.10.20.340:FF:000003">
    <property type="entry name" value="Arginine biosynthesis bifunctional protein ArgJ"/>
    <property type="match status" value="1"/>
</dbReference>
<dbReference type="GO" id="GO:0006592">
    <property type="term" value="P:ornithine biosynthetic process"/>
    <property type="evidence" value="ECO:0007669"/>
    <property type="project" value="TreeGrafter"/>
</dbReference>
<evidence type="ECO:0000256" key="4">
    <source>
        <dbReference type="ARBA" id="ARBA00022490"/>
    </source>
</evidence>
<dbReference type="EMBL" id="CP036287">
    <property type="protein sequence ID" value="QDU69054.1"/>
    <property type="molecule type" value="Genomic_DNA"/>
</dbReference>
<feature type="site" description="Involved in the stabilization of negative charge on the oxyanion by the formation of the oxyanion hole" evidence="8">
    <location>
        <position position="116"/>
    </location>
</feature>
<dbReference type="AlphaFoldDB" id="A0A518BQ01"/>
<dbReference type="SUPFAM" id="SSF56266">
    <property type="entry name" value="DmpA/ArgJ-like"/>
    <property type="match status" value="1"/>
</dbReference>
<evidence type="ECO:0000256" key="3">
    <source>
        <dbReference type="ARBA" id="ARBA00011475"/>
    </source>
</evidence>
<dbReference type="HAMAP" id="MF_01106">
    <property type="entry name" value="ArgJ"/>
    <property type="match status" value="1"/>
</dbReference>
<comment type="function">
    <text evidence="8">Catalyzes two activities which are involved in the cyclic version of arginine biosynthesis: the synthesis of N-acetylglutamate from glutamate and acetyl-CoA as the acetyl donor, and of ornithine by transacetylation between N(2)-acetylornithine and glutamate.</text>
</comment>
<dbReference type="KEGG" id="pbap:Pla133_41700"/>
<dbReference type="GO" id="GO:0006526">
    <property type="term" value="P:L-arginine biosynthetic process"/>
    <property type="evidence" value="ECO:0007669"/>
    <property type="project" value="UniProtKB-UniRule"/>
</dbReference>
<keyword evidence="7 8" id="KW-0012">Acyltransferase</keyword>